<dbReference type="InterPro" id="IPR003715">
    <property type="entry name" value="Poly_export_N"/>
</dbReference>
<reference evidence="22 23" key="1">
    <citation type="submission" date="2018-08" db="EMBL/GenBank/DDBJ databases">
        <title>A genome reference for cultivated species of the human gut microbiota.</title>
        <authorList>
            <person name="Zou Y."/>
            <person name="Xue W."/>
            <person name="Luo G."/>
        </authorList>
    </citation>
    <scope>NUCLEOTIDE SEQUENCE [LARGE SCALE GENOMIC DNA]</scope>
    <source>
        <strain evidence="21 23">AF24-16AC</strain>
        <strain evidence="20 22">TF10-3AC</strain>
    </source>
</reference>
<dbReference type="InterPro" id="IPR049712">
    <property type="entry name" value="Poly_export"/>
</dbReference>
<keyword evidence="22" id="KW-1185">Reference proteome</keyword>
<accession>A0A3E4N2S0</accession>
<evidence type="ECO:0000259" key="17">
    <source>
        <dbReference type="Pfam" id="PF02563"/>
    </source>
</evidence>
<evidence type="ECO:0000256" key="14">
    <source>
        <dbReference type="ARBA" id="ARBA00023288"/>
    </source>
</evidence>
<evidence type="ECO:0000256" key="1">
    <source>
        <dbReference type="ARBA" id="ARBA00004571"/>
    </source>
</evidence>
<evidence type="ECO:0000313" key="20">
    <source>
        <dbReference type="EMBL" id="RGK56324.1"/>
    </source>
</evidence>
<dbReference type="Proteomes" id="UP000260862">
    <property type="component" value="Unassembled WGS sequence"/>
</dbReference>
<keyword evidence="13" id="KW-0998">Cell outer membrane</keyword>
<dbReference type="PANTHER" id="PTHR33619">
    <property type="entry name" value="POLYSACCHARIDE EXPORT PROTEIN GFCE-RELATED"/>
    <property type="match status" value="1"/>
</dbReference>
<dbReference type="RefSeq" id="WP_117672219.1">
    <property type="nucleotide sequence ID" value="NZ_CABOGR010000011.1"/>
</dbReference>
<feature type="domain" description="Polysaccharide export protein N-terminal" evidence="17">
    <location>
        <begin position="170"/>
        <end position="237"/>
    </location>
</feature>
<evidence type="ECO:0000256" key="13">
    <source>
        <dbReference type="ARBA" id="ARBA00023237"/>
    </source>
</evidence>
<protein>
    <submittedName>
        <fullName evidence="20">Capsule biosynthesis protein</fullName>
    </submittedName>
</protein>
<keyword evidence="3" id="KW-0813">Transport</keyword>
<feature type="domain" description="Soluble ligand binding" evidence="18">
    <location>
        <begin position="509"/>
        <end position="560"/>
    </location>
</feature>
<evidence type="ECO:0000313" key="21">
    <source>
        <dbReference type="EMBL" id="RGS07949.1"/>
    </source>
</evidence>
<organism evidence="20 22">
    <name type="scientific">Phocaeicola plebeius</name>
    <dbReference type="NCBI Taxonomy" id="310297"/>
    <lineage>
        <taxon>Bacteria</taxon>
        <taxon>Pseudomonadati</taxon>
        <taxon>Bacteroidota</taxon>
        <taxon>Bacteroidia</taxon>
        <taxon>Bacteroidales</taxon>
        <taxon>Bacteroidaceae</taxon>
        <taxon>Phocaeicola</taxon>
    </lineage>
</organism>
<evidence type="ECO:0000256" key="16">
    <source>
        <dbReference type="SAM" id="SignalP"/>
    </source>
</evidence>
<gene>
    <name evidence="21" type="ORF">DWY14_07635</name>
    <name evidence="20" type="ORF">DXD04_07390</name>
</gene>
<evidence type="ECO:0000313" key="23">
    <source>
        <dbReference type="Proteomes" id="UP000285750"/>
    </source>
</evidence>
<evidence type="ECO:0000259" key="19">
    <source>
        <dbReference type="Pfam" id="PF22461"/>
    </source>
</evidence>
<dbReference type="Pfam" id="PF02563">
    <property type="entry name" value="Poly_export"/>
    <property type="match status" value="1"/>
</dbReference>
<feature type="domain" description="SLBB" evidence="19">
    <location>
        <begin position="252"/>
        <end position="329"/>
    </location>
</feature>
<keyword evidence="7 16" id="KW-0732">Signal</keyword>
<evidence type="ECO:0000256" key="2">
    <source>
        <dbReference type="ARBA" id="ARBA00009450"/>
    </source>
</evidence>
<comment type="caution">
    <text evidence="20">The sequence shown here is derived from an EMBL/GenBank/DDBJ whole genome shotgun (WGS) entry which is preliminary data.</text>
</comment>
<name>A0A3E4N2S0_9BACT</name>
<keyword evidence="6" id="KW-0812">Transmembrane</keyword>
<keyword evidence="8" id="KW-0625">Polysaccharide transport</keyword>
<dbReference type="EMBL" id="QRUY01000013">
    <property type="protein sequence ID" value="RGS07949.1"/>
    <property type="molecule type" value="Genomic_DNA"/>
</dbReference>
<dbReference type="PANTHER" id="PTHR33619:SF3">
    <property type="entry name" value="POLYSACCHARIDE EXPORT PROTEIN GFCE-RELATED"/>
    <property type="match status" value="1"/>
</dbReference>
<keyword evidence="4" id="KW-1134">Transmembrane beta strand</keyword>
<feature type="signal peptide" evidence="16">
    <location>
        <begin position="1"/>
        <end position="22"/>
    </location>
</feature>
<evidence type="ECO:0000256" key="11">
    <source>
        <dbReference type="ARBA" id="ARBA00023136"/>
    </source>
</evidence>
<evidence type="ECO:0000259" key="18">
    <source>
        <dbReference type="Pfam" id="PF10531"/>
    </source>
</evidence>
<sequence length="827" mass="90557">MRRQFVRLALCLFLLGGSVAYAQSGMTDNQVIEYVQQALQQGKDQQTIAMELLAKGATQEQLLRLKSMYSGSTGASTSGSGSLTGEDSSLLGSGSRARKTTATGTEEDASEFLETSSTNVDKSMWSEDMQKTMKKRRNLTTVVTSENDVFGRNIFNIEQLTFQPNLSMATPENYRLGPGDEVIIDVWGASQNTMRLEISPDGYVNIINLGPVYLNNMTIQDARQLLKQELGKIYADSGNNIQVTLGNIRTIQVNVMGEVMAPGTYSLSSLSTVFHALYVAGGVSDIGSLRNVQVARGGKTFARLDVYEYIMKGQIQDDIRLQDGDVVIVPTYDELVKITGKVKRPMFYEMKNGESAATLLKYAGGFASDAYKKSIRVLRKDGKEFSVKTVNDIDYSAFKLLDGDVISVDSILNRFNNRLEVKGAVYHPGVFELSGSLNTVRQLVEKADGLLGDAFTGRAVLYRERENLTKEVLPVDIQGILNGTSPDIALQKNDILYIPSIHDLQDMGKVTISGEVNKPGSYTYADHMSLEDLVITAGGLKESASLVRVDVSRRIRDPRGTTEPDVIGQNFSFGLKDGFVVDGEAGFELQPYDQVFVRRSPSYNEQVNVTVDGEVLFRGDYTLNTKSERLSSLIQRAGGVSRYAYVRGAKLRRVANEEELRRMEDVVKMMRREIGDAMANTLGLKVDSTFTVGIDLEAALANPGGDADLVLREGDVLTVPEYNNTVKVNGAVMMPNTVSYAAGKSVKYYLSQAGGYSANAKKSQKFIIYMNGQVAEVKGSGKKQIEPGCEIVVPNKTKKFNFANIVSNATSFASLATMLASLATMMK</sequence>
<keyword evidence="12" id="KW-0564">Palmitate</keyword>
<dbReference type="Proteomes" id="UP000285750">
    <property type="component" value="Unassembled WGS sequence"/>
</dbReference>
<keyword evidence="14" id="KW-0449">Lipoprotein</keyword>
<evidence type="ECO:0000256" key="6">
    <source>
        <dbReference type="ARBA" id="ARBA00022692"/>
    </source>
</evidence>
<dbReference type="InterPro" id="IPR054765">
    <property type="entry name" value="SLBB_dom"/>
</dbReference>
<dbReference type="InterPro" id="IPR019554">
    <property type="entry name" value="Soluble_ligand-bd"/>
</dbReference>
<evidence type="ECO:0000256" key="3">
    <source>
        <dbReference type="ARBA" id="ARBA00022448"/>
    </source>
</evidence>
<evidence type="ECO:0000256" key="4">
    <source>
        <dbReference type="ARBA" id="ARBA00022452"/>
    </source>
</evidence>
<dbReference type="GO" id="GO:0015288">
    <property type="term" value="F:porin activity"/>
    <property type="evidence" value="ECO:0007669"/>
    <property type="project" value="UniProtKB-KW"/>
</dbReference>
<feature type="domain" description="Soluble ligand binding" evidence="18">
    <location>
        <begin position="336"/>
        <end position="386"/>
    </location>
</feature>
<evidence type="ECO:0000256" key="5">
    <source>
        <dbReference type="ARBA" id="ARBA00022597"/>
    </source>
</evidence>
<feature type="compositionally biased region" description="Low complexity" evidence="15">
    <location>
        <begin position="73"/>
        <end position="95"/>
    </location>
</feature>
<dbReference type="GO" id="GO:0009279">
    <property type="term" value="C:cell outer membrane"/>
    <property type="evidence" value="ECO:0007669"/>
    <property type="project" value="UniProtKB-SubCell"/>
</dbReference>
<keyword evidence="11" id="KW-0472">Membrane</keyword>
<dbReference type="SUPFAM" id="SSF142984">
    <property type="entry name" value="Nqo1 middle domain-like"/>
    <property type="match status" value="1"/>
</dbReference>
<evidence type="ECO:0000313" key="22">
    <source>
        <dbReference type="Proteomes" id="UP000260862"/>
    </source>
</evidence>
<evidence type="ECO:0000256" key="10">
    <source>
        <dbReference type="ARBA" id="ARBA00023114"/>
    </source>
</evidence>
<dbReference type="GO" id="GO:0015159">
    <property type="term" value="F:polysaccharide transmembrane transporter activity"/>
    <property type="evidence" value="ECO:0007669"/>
    <property type="project" value="InterPro"/>
</dbReference>
<evidence type="ECO:0000256" key="8">
    <source>
        <dbReference type="ARBA" id="ARBA00023047"/>
    </source>
</evidence>
<dbReference type="GO" id="GO:0046930">
    <property type="term" value="C:pore complex"/>
    <property type="evidence" value="ECO:0007669"/>
    <property type="project" value="UniProtKB-KW"/>
</dbReference>
<evidence type="ECO:0000256" key="9">
    <source>
        <dbReference type="ARBA" id="ARBA00023065"/>
    </source>
</evidence>
<dbReference type="EMBL" id="QSQT01000011">
    <property type="protein sequence ID" value="RGK56324.1"/>
    <property type="molecule type" value="Genomic_DNA"/>
</dbReference>
<dbReference type="Pfam" id="PF22461">
    <property type="entry name" value="SLBB_2"/>
    <property type="match status" value="1"/>
</dbReference>
<dbReference type="GO" id="GO:0006811">
    <property type="term" value="P:monoatomic ion transport"/>
    <property type="evidence" value="ECO:0007669"/>
    <property type="project" value="UniProtKB-KW"/>
</dbReference>
<dbReference type="Pfam" id="PF10531">
    <property type="entry name" value="SLBB"/>
    <property type="match status" value="2"/>
</dbReference>
<comment type="subcellular location">
    <subcellularLocation>
        <location evidence="1">Cell outer membrane</location>
        <topology evidence="1">Multi-pass membrane protein</topology>
    </subcellularLocation>
</comment>
<evidence type="ECO:0000256" key="15">
    <source>
        <dbReference type="SAM" id="MobiDB-lite"/>
    </source>
</evidence>
<feature type="chain" id="PRO_5041810520" evidence="16">
    <location>
        <begin position="23"/>
        <end position="827"/>
    </location>
</feature>
<keyword evidence="10" id="KW-0626">Porin</keyword>
<comment type="similarity">
    <text evidence="2">Belongs to the BexD/CtrA/VexA family.</text>
</comment>
<evidence type="ECO:0000256" key="12">
    <source>
        <dbReference type="ARBA" id="ARBA00023139"/>
    </source>
</evidence>
<keyword evidence="9" id="KW-0406">Ion transport</keyword>
<proteinExistence type="inferred from homology"/>
<keyword evidence="5" id="KW-0762">Sugar transport</keyword>
<dbReference type="Gene3D" id="3.10.560.10">
    <property type="entry name" value="Outer membrane lipoprotein wza domain like"/>
    <property type="match status" value="6"/>
</dbReference>
<dbReference type="AlphaFoldDB" id="A0A3E4N2S0"/>
<evidence type="ECO:0000256" key="7">
    <source>
        <dbReference type="ARBA" id="ARBA00022729"/>
    </source>
</evidence>
<feature type="region of interest" description="Disordered" evidence="15">
    <location>
        <begin position="73"/>
        <end position="117"/>
    </location>
</feature>